<sequence>MRIVLHEYTCGQHLGGGIGGLLNLKQDGQNYAYLYDGRGNVDTILDNTQAIVAQYLYDPFGNLLAQSGTLEQPFGFSTKRYDAGTGLVYYGRRFYSPALGRWTTRDPLGEHGGLNLYAFVGNNPVNWVDPWGLQMGYLGQVFKTPTHSRCPSRMGAVTGDGFGVAFGVGKAKFFSVAGGASFLQVCDGYGNEAVAICGGLGAATGSGILADLQSTEWNGVDTIFDIEGASLGVSTGGGGAIGIGTAAEMSPLDGSGTVIIGVGAGGFAGTTGLGSGCKLFIKRDKDGLQIYSPSEREKLQRDFEKWLLWWQQGRGVHK</sequence>
<dbReference type="AlphaFoldDB" id="A0A081C0X1"/>
<accession>A0A081C0X1</accession>
<evidence type="ECO:0000259" key="2">
    <source>
        <dbReference type="Pfam" id="PF25023"/>
    </source>
</evidence>
<dbReference type="HOGENOM" id="CLU_873362_0_0_0"/>
<keyword evidence="4" id="KW-1185">Reference proteome</keyword>
<dbReference type="InterPro" id="IPR050708">
    <property type="entry name" value="T6SS_VgrG/RHS"/>
</dbReference>
<feature type="domain" description="Teneurin-like YD-shell" evidence="2">
    <location>
        <begin position="19"/>
        <end position="125"/>
    </location>
</feature>
<organism evidence="3">
    <name type="scientific">Vecturithrix granuli</name>
    <dbReference type="NCBI Taxonomy" id="1499967"/>
    <lineage>
        <taxon>Bacteria</taxon>
        <taxon>Candidatus Moduliflexota</taxon>
        <taxon>Candidatus Vecturitrichia</taxon>
        <taxon>Candidatus Vecturitrichales</taxon>
        <taxon>Candidatus Vecturitrichaceae</taxon>
        <taxon>Candidatus Vecturithrix</taxon>
    </lineage>
</organism>
<dbReference type="STRING" id="1499967.U27_05199"/>
<gene>
    <name evidence="3" type="ORF">U27_05199</name>
</gene>
<reference evidence="3" key="1">
    <citation type="journal article" date="2015" name="PeerJ">
        <title>First genomic representation of candidate bacterial phylum KSB3 points to enhanced environmental sensing as a trigger of wastewater bulking.</title>
        <authorList>
            <person name="Sekiguchi Y."/>
            <person name="Ohashi A."/>
            <person name="Parks D.H."/>
            <person name="Yamauchi T."/>
            <person name="Tyson G.W."/>
            <person name="Hugenholtz P."/>
        </authorList>
    </citation>
    <scope>NUCLEOTIDE SEQUENCE [LARGE SCALE GENOMIC DNA]</scope>
</reference>
<proteinExistence type="predicted"/>
<dbReference type="NCBIfam" id="TIGR03696">
    <property type="entry name" value="Rhs_assc_core"/>
    <property type="match status" value="1"/>
</dbReference>
<dbReference type="EMBL" id="DF820467">
    <property type="protein sequence ID" value="GAK58226.1"/>
    <property type="molecule type" value="Genomic_DNA"/>
</dbReference>
<name>A0A081C0X1_VECG1</name>
<protein>
    <submittedName>
        <fullName evidence="3">YD repeat protein</fullName>
    </submittedName>
</protein>
<dbReference type="PANTHER" id="PTHR32305">
    <property type="match status" value="1"/>
</dbReference>
<dbReference type="Gene3D" id="2.180.10.10">
    <property type="entry name" value="RHS repeat-associated core"/>
    <property type="match status" value="1"/>
</dbReference>
<dbReference type="Proteomes" id="UP000030661">
    <property type="component" value="Unassembled WGS sequence"/>
</dbReference>
<dbReference type="eggNOG" id="COG3209">
    <property type="taxonomic scope" value="Bacteria"/>
</dbReference>
<dbReference type="InterPro" id="IPR056823">
    <property type="entry name" value="TEN-like_YD-shell"/>
</dbReference>
<dbReference type="Pfam" id="PF25023">
    <property type="entry name" value="TEN_YD-shell"/>
    <property type="match status" value="1"/>
</dbReference>
<dbReference type="InterPro" id="IPR022385">
    <property type="entry name" value="Rhs_assc_core"/>
</dbReference>
<dbReference type="PANTHER" id="PTHR32305:SF15">
    <property type="entry name" value="PROTEIN RHSA-RELATED"/>
    <property type="match status" value="1"/>
</dbReference>
<evidence type="ECO:0000256" key="1">
    <source>
        <dbReference type="ARBA" id="ARBA00022737"/>
    </source>
</evidence>
<keyword evidence="1" id="KW-0677">Repeat</keyword>
<evidence type="ECO:0000313" key="4">
    <source>
        <dbReference type="Proteomes" id="UP000030661"/>
    </source>
</evidence>
<evidence type="ECO:0000313" key="3">
    <source>
        <dbReference type="EMBL" id="GAK58226.1"/>
    </source>
</evidence>